<organism evidence="3 4">
    <name type="scientific">Mycena pura</name>
    <dbReference type="NCBI Taxonomy" id="153505"/>
    <lineage>
        <taxon>Eukaryota</taxon>
        <taxon>Fungi</taxon>
        <taxon>Dikarya</taxon>
        <taxon>Basidiomycota</taxon>
        <taxon>Agaricomycotina</taxon>
        <taxon>Agaricomycetes</taxon>
        <taxon>Agaricomycetidae</taxon>
        <taxon>Agaricales</taxon>
        <taxon>Marasmiineae</taxon>
        <taxon>Mycenaceae</taxon>
        <taxon>Mycena</taxon>
    </lineage>
</organism>
<dbReference type="PANTHER" id="PTHR13847:SF289">
    <property type="entry name" value="GLYCINE OXIDASE"/>
    <property type="match status" value="1"/>
</dbReference>
<keyword evidence="4" id="KW-1185">Reference proteome</keyword>
<accession>A0AAD6Y4H9</accession>
<dbReference type="EMBL" id="JARJCW010000104">
    <property type="protein sequence ID" value="KAJ7193798.1"/>
    <property type="molecule type" value="Genomic_DNA"/>
</dbReference>
<evidence type="ECO:0000256" key="1">
    <source>
        <dbReference type="ARBA" id="ARBA00023002"/>
    </source>
</evidence>
<protein>
    <submittedName>
        <fullName evidence="3">Fructosyl peptide oxidase</fullName>
    </submittedName>
</protein>
<comment type="caution">
    <text evidence="3">The sequence shown here is derived from an EMBL/GenBank/DDBJ whole genome shotgun (WGS) entry which is preliminary data.</text>
</comment>
<proteinExistence type="predicted"/>
<dbReference type="Pfam" id="PF01266">
    <property type="entry name" value="DAO"/>
    <property type="match status" value="1"/>
</dbReference>
<feature type="domain" description="FAD dependent oxidoreductase" evidence="2">
    <location>
        <begin position="11"/>
        <end position="348"/>
    </location>
</feature>
<evidence type="ECO:0000259" key="2">
    <source>
        <dbReference type="Pfam" id="PF01266"/>
    </source>
</evidence>
<keyword evidence="1" id="KW-0560">Oxidoreductase</keyword>
<dbReference type="GO" id="GO:0016491">
    <property type="term" value="F:oxidoreductase activity"/>
    <property type="evidence" value="ECO:0007669"/>
    <property type="project" value="UniProtKB-KW"/>
</dbReference>
<name>A0AAD6Y4H9_9AGAR</name>
<dbReference type="InterPro" id="IPR036188">
    <property type="entry name" value="FAD/NAD-bd_sf"/>
</dbReference>
<dbReference type="Gene3D" id="3.50.50.60">
    <property type="entry name" value="FAD/NAD(P)-binding domain"/>
    <property type="match status" value="1"/>
</dbReference>
<dbReference type="SUPFAM" id="SSF51905">
    <property type="entry name" value="FAD/NAD(P)-binding domain"/>
    <property type="match status" value="1"/>
</dbReference>
<dbReference type="GO" id="GO:0005737">
    <property type="term" value="C:cytoplasm"/>
    <property type="evidence" value="ECO:0007669"/>
    <property type="project" value="TreeGrafter"/>
</dbReference>
<evidence type="ECO:0000313" key="3">
    <source>
        <dbReference type="EMBL" id="KAJ7193798.1"/>
    </source>
</evidence>
<reference evidence="3" key="1">
    <citation type="submission" date="2023-03" db="EMBL/GenBank/DDBJ databases">
        <title>Massive genome expansion in bonnet fungi (Mycena s.s.) driven by repeated elements and novel gene families across ecological guilds.</title>
        <authorList>
            <consortium name="Lawrence Berkeley National Laboratory"/>
            <person name="Harder C.B."/>
            <person name="Miyauchi S."/>
            <person name="Viragh M."/>
            <person name="Kuo A."/>
            <person name="Thoen E."/>
            <person name="Andreopoulos B."/>
            <person name="Lu D."/>
            <person name="Skrede I."/>
            <person name="Drula E."/>
            <person name="Henrissat B."/>
            <person name="Morin E."/>
            <person name="Kohler A."/>
            <person name="Barry K."/>
            <person name="LaButti K."/>
            <person name="Morin E."/>
            <person name="Salamov A."/>
            <person name="Lipzen A."/>
            <person name="Mereny Z."/>
            <person name="Hegedus B."/>
            <person name="Baldrian P."/>
            <person name="Stursova M."/>
            <person name="Weitz H."/>
            <person name="Taylor A."/>
            <person name="Grigoriev I.V."/>
            <person name="Nagy L.G."/>
            <person name="Martin F."/>
            <person name="Kauserud H."/>
        </authorList>
    </citation>
    <scope>NUCLEOTIDE SEQUENCE</scope>
    <source>
        <strain evidence="3">9144</strain>
    </source>
</reference>
<gene>
    <name evidence="3" type="ORF">GGX14DRAFT_477236</name>
</gene>
<dbReference type="PANTHER" id="PTHR13847">
    <property type="entry name" value="SARCOSINE DEHYDROGENASE-RELATED"/>
    <property type="match status" value="1"/>
</dbReference>
<dbReference type="InterPro" id="IPR006076">
    <property type="entry name" value="FAD-dep_OxRdtase"/>
</dbReference>
<sequence length="372" mass="39832">MSSRARAKPHIIVIGAGVVGASVGWNLTLQNADVTIVASDIGGTATLNSFSWLNASWRNPRYYYDFRRRSMAAWKRLAEEVPGLRDIMQWCGSLEWDMPPEELAEYERAHGAWGYDIRRAERSEIHEREPWLSSDVLPEWGLRIGEEGFVEAADAASLMVADAQTRGARLVSATVSALVKEDSRVKGVVLMTGEKLSADHVVITAGVGSTQLCASVDITLPVTGVAGLLVRSKPIAKRLLNGLVISSGPHMRQTAKGCILAGAGFAGGDPGENPQKTAEELFARVKGMFSLEASDADALQLDCFTIGQRPMPQDRLPILGASGLEGLSLAVMHSGVTLAAIVGEVLADEIVNGRKDSALGDYALDRFASASF</sequence>
<dbReference type="Proteomes" id="UP001219525">
    <property type="component" value="Unassembled WGS sequence"/>
</dbReference>
<dbReference type="Gene3D" id="3.30.9.10">
    <property type="entry name" value="D-Amino Acid Oxidase, subunit A, domain 2"/>
    <property type="match status" value="1"/>
</dbReference>
<evidence type="ECO:0000313" key="4">
    <source>
        <dbReference type="Proteomes" id="UP001219525"/>
    </source>
</evidence>
<dbReference type="AlphaFoldDB" id="A0AAD6Y4H9"/>